<dbReference type="InterPro" id="IPR007627">
    <property type="entry name" value="RNA_pol_sigma70_r2"/>
</dbReference>
<dbReference type="InterPro" id="IPR013324">
    <property type="entry name" value="RNA_pol_sigma_r3/r4-like"/>
</dbReference>
<evidence type="ECO:0000256" key="4">
    <source>
        <dbReference type="ARBA" id="ARBA00023163"/>
    </source>
</evidence>
<dbReference type="Gene3D" id="1.10.1740.10">
    <property type="match status" value="1"/>
</dbReference>
<dbReference type="PRINTS" id="PR00046">
    <property type="entry name" value="SIGMA70FCT"/>
</dbReference>
<sequence>MMIDITEHMGLAYHMTWKVYPRVKNKYEFEDLFQVACVGLIKAGKGFDEARGIKFTTYAVPKIKGEIIRFITDDKKFNISRSVPHNFMLCSYEAERENGSLESRIGTESFEDDFINIEILNEAIQKLSDREKKILKLHIIDELTQKQVGEMCGIAQNQVSRIKRRAIKNLKELVNFSVCEKVTM</sequence>
<organism evidence="7 8">
    <name type="scientific">Candidatus Clostridium helianthi</name>
    <dbReference type="NCBI Taxonomy" id="3381660"/>
    <lineage>
        <taxon>Bacteria</taxon>
        <taxon>Bacillati</taxon>
        <taxon>Bacillota</taxon>
        <taxon>Clostridia</taxon>
        <taxon>Eubacteriales</taxon>
        <taxon>Clostridiaceae</taxon>
        <taxon>Clostridium</taxon>
    </lineage>
</organism>
<dbReference type="NCBIfam" id="TIGR02937">
    <property type="entry name" value="sigma70-ECF"/>
    <property type="match status" value="1"/>
</dbReference>
<dbReference type="EMBL" id="JBJIAB010000037">
    <property type="protein sequence ID" value="MFL0167699.1"/>
    <property type="molecule type" value="Genomic_DNA"/>
</dbReference>
<dbReference type="Pfam" id="PF04545">
    <property type="entry name" value="Sigma70_r4"/>
    <property type="match status" value="1"/>
</dbReference>
<reference evidence="7 8" key="1">
    <citation type="submission" date="2024-11" db="EMBL/GenBank/DDBJ databases">
        <authorList>
            <person name="Heng Y.C."/>
            <person name="Lim A.C.H."/>
            <person name="Lee J.K.Y."/>
            <person name="Kittelmann S."/>
        </authorList>
    </citation>
    <scope>NUCLEOTIDE SEQUENCE [LARGE SCALE GENOMIC DNA]</scope>
    <source>
        <strain evidence="7 8">WILCCON 0112</strain>
    </source>
</reference>
<keyword evidence="3" id="KW-0238">DNA-binding</keyword>
<keyword evidence="8" id="KW-1185">Reference proteome</keyword>
<keyword evidence="2" id="KW-0731">Sigma factor</keyword>
<evidence type="ECO:0000313" key="8">
    <source>
        <dbReference type="Proteomes" id="UP001623600"/>
    </source>
</evidence>
<dbReference type="InterPro" id="IPR007630">
    <property type="entry name" value="RNA_pol_sigma70_r4"/>
</dbReference>
<gene>
    <name evidence="7" type="ORF">ACJDTP_21735</name>
</gene>
<comment type="caution">
    <text evidence="7">The sequence shown here is derived from an EMBL/GenBank/DDBJ whole genome shotgun (WGS) entry which is preliminary data.</text>
</comment>
<dbReference type="RefSeq" id="WP_406762445.1">
    <property type="nucleotide sequence ID" value="NZ_JBJIAB010000037.1"/>
</dbReference>
<feature type="domain" description="RNA polymerase sigma-70 region 2" evidence="5">
    <location>
        <begin position="8"/>
        <end position="75"/>
    </location>
</feature>
<dbReference type="InterPro" id="IPR000943">
    <property type="entry name" value="RNA_pol_sigma70"/>
</dbReference>
<evidence type="ECO:0000256" key="1">
    <source>
        <dbReference type="ARBA" id="ARBA00023015"/>
    </source>
</evidence>
<dbReference type="Proteomes" id="UP001623600">
    <property type="component" value="Unassembled WGS sequence"/>
</dbReference>
<dbReference type="PANTHER" id="PTHR30385">
    <property type="entry name" value="SIGMA FACTOR F FLAGELLAR"/>
    <property type="match status" value="1"/>
</dbReference>
<dbReference type="SUPFAM" id="SSF88946">
    <property type="entry name" value="Sigma2 domain of RNA polymerase sigma factors"/>
    <property type="match status" value="1"/>
</dbReference>
<accession>A0ABW8SAE8</accession>
<dbReference type="CDD" id="cd06171">
    <property type="entry name" value="Sigma70_r4"/>
    <property type="match status" value="1"/>
</dbReference>
<evidence type="ECO:0000256" key="3">
    <source>
        <dbReference type="ARBA" id="ARBA00023125"/>
    </source>
</evidence>
<dbReference type="Gene3D" id="1.20.140.160">
    <property type="match status" value="1"/>
</dbReference>
<evidence type="ECO:0000256" key="2">
    <source>
        <dbReference type="ARBA" id="ARBA00023082"/>
    </source>
</evidence>
<name>A0ABW8SAE8_9CLOT</name>
<dbReference type="SUPFAM" id="SSF88659">
    <property type="entry name" value="Sigma3 and sigma4 domains of RNA polymerase sigma factors"/>
    <property type="match status" value="1"/>
</dbReference>
<dbReference type="InterPro" id="IPR013325">
    <property type="entry name" value="RNA_pol_sigma_r2"/>
</dbReference>
<dbReference type="Pfam" id="PF04542">
    <property type="entry name" value="Sigma70_r2"/>
    <property type="match status" value="1"/>
</dbReference>
<keyword evidence="1" id="KW-0805">Transcription regulation</keyword>
<proteinExistence type="predicted"/>
<dbReference type="PANTHER" id="PTHR30385:SF4">
    <property type="entry name" value="RNA POLYMERASE SIGMA-E FACTOR"/>
    <property type="match status" value="1"/>
</dbReference>
<keyword evidence="4" id="KW-0804">Transcription</keyword>
<dbReference type="InterPro" id="IPR014284">
    <property type="entry name" value="RNA_pol_sigma-70_dom"/>
</dbReference>
<feature type="domain" description="RNA polymerase sigma-70 region 4" evidence="6">
    <location>
        <begin position="123"/>
        <end position="172"/>
    </location>
</feature>
<evidence type="ECO:0000259" key="5">
    <source>
        <dbReference type="Pfam" id="PF04542"/>
    </source>
</evidence>
<evidence type="ECO:0000313" key="7">
    <source>
        <dbReference type="EMBL" id="MFL0167699.1"/>
    </source>
</evidence>
<protein>
    <submittedName>
        <fullName evidence="7">Sigma-70 family RNA polymerase sigma factor</fullName>
    </submittedName>
</protein>
<evidence type="ECO:0000259" key="6">
    <source>
        <dbReference type="Pfam" id="PF04545"/>
    </source>
</evidence>